<accession>A0ABD5VHF7</accession>
<feature type="transmembrane region" description="Helical" evidence="9">
    <location>
        <begin position="72"/>
        <end position="90"/>
    </location>
</feature>
<dbReference type="Gene3D" id="1.10.3720.10">
    <property type="entry name" value="MetI-like"/>
    <property type="match status" value="1"/>
</dbReference>
<keyword evidence="6" id="KW-0653">Protein transport</keyword>
<evidence type="ECO:0000256" key="3">
    <source>
        <dbReference type="ARBA" id="ARBA00022475"/>
    </source>
</evidence>
<comment type="subcellular location">
    <subcellularLocation>
        <location evidence="1 9">Cell membrane</location>
        <topology evidence="1 9">Multi-pass membrane protein</topology>
    </subcellularLocation>
</comment>
<feature type="compositionally biased region" description="Polar residues" evidence="10">
    <location>
        <begin position="1"/>
        <end position="12"/>
    </location>
</feature>
<keyword evidence="8 9" id="KW-0472">Membrane</keyword>
<evidence type="ECO:0000256" key="10">
    <source>
        <dbReference type="SAM" id="MobiDB-lite"/>
    </source>
</evidence>
<dbReference type="SUPFAM" id="SSF161098">
    <property type="entry name" value="MetI-like"/>
    <property type="match status" value="1"/>
</dbReference>
<dbReference type="Pfam" id="PF12911">
    <property type="entry name" value="OppC_N"/>
    <property type="match status" value="1"/>
</dbReference>
<keyword evidence="13" id="KW-1185">Reference proteome</keyword>
<name>A0ABD5VHF7_9EURY</name>
<dbReference type="InterPro" id="IPR025966">
    <property type="entry name" value="OppC_N"/>
</dbReference>
<comment type="caution">
    <text evidence="12">The sequence shown here is derived from an EMBL/GenBank/DDBJ whole genome shotgun (WGS) entry which is preliminary data.</text>
</comment>
<feature type="transmembrane region" description="Helical" evidence="9">
    <location>
        <begin position="190"/>
        <end position="223"/>
    </location>
</feature>
<comment type="similarity">
    <text evidence="9">Belongs to the binding-protein-dependent transport system permease family.</text>
</comment>
<feature type="transmembrane region" description="Helical" evidence="9">
    <location>
        <begin position="259"/>
        <end position="278"/>
    </location>
</feature>
<gene>
    <name evidence="12" type="ORF">ACFQGB_19045</name>
</gene>
<dbReference type="InterPro" id="IPR050366">
    <property type="entry name" value="BP-dependent_transpt_permease"/>
</dbReference>
<dbReference type="GO" id="GO:0005886">
    <property type="term" value="C:plasma membrane"/>
    <property type="evidence" value="ECO:0007669"/>
    <property type="project" value="UniProtKB-SubCell"/>
</dbReference>
<evidence type="ECO:0000256" key="2">
    <source>
        <dbReference type="ARBA" id="ARBA00022448"/>
    </source>
</evidence>
<dbReference type="PANTHER" id="PTHR43386">
    <property type="entry name" value="OLIGOPEPTIDE TRANSPORT SYSTEM PERMEASE PROTEIN APPC"/>
    <property type="match status" value="1"/>
</dbReference>
<dbReference type="GO" id="GO:0015031">
    <property type="term" value="P:protein transport"/>
    <property type="evidence" value="ECO:0007669"/>
    <property type="project" value="UniProtKB-KW"/>
</dbReference>
<dbReference type="EMBL" id="JBHSXN010000004">
    <property type="protein sequence ID" value="MFC6954967.1"/>
    <property type="molecule type" value="Genomic_DNA"/>
</dbReference>
<dbReference type="PANTHER" id="PTHR43386:SF24">
    <property type="entry name" value="OLIGOPEPTIDE TRANSPORT SYSTEM PERMEASE PROTEIN AMID"/>
    <property type="match status" value="1"/>
</dbReference>
<keyword evidence="3" id="KW-1003">Cell membrane</keyword>
<protein>
    <submittedName>
        <fullName evidence="12">ABC transporter permease</fullName>
    </submittedName>
</protein>
<dbReference type="InterPro" id="IPR000515">
    <property type="entry name" value="MetI-like"/>
</dbReference>
<feature type="transmembrane region" description="Helical" evidence="9">
    <location>
        <begin position="230"/>
        <end position="253"/>
    </location>
</feature>
<feature type="transmembrane region" description="Helical" evidence="9">
    <location>
        <begin position="32"/>
        <end position="52"/>
    </location>
</feature>
<dbReference type="Pfam" id="PF00528">
    <property type="entry name" value="BPD_transp_1"/>
    <property type="match status" value="1"/>
</dbReference>
<evidence type="ECO:0000256" key="1">
    <source>
        <dbReference type="ARBA" id="ARBA00004651"/>
    </source>
</evidence>
<organism evidence="12 13">
    <name type="scientific">Halorubellus litoreus</name>
    <dbReference type="NCBI Taxonomy" id="755308"/>
    <lineage>
        <taxon>Archaea</taxon>
        <taxon>Methanobacteriati</taxon>
        <taxon>Methanobacteriota</taxon>
        <taxon>Stenosarchaea group</taxon>
        <taxon>Halobacteria</taxon>
        <taxon>Halobacteriales</taxon>
        <taxon>Halorubellaceae</taxon>
        <taxon>Halorubellus</taxon>
    </lineage>
</organism>
<keyword evidence="2 9" id="KW-0813">Transport</keyword>
<keyword evidence="4 9" id="KW-0812">Transmembrane</keyword>
<evidence type="ECO:0000256" key="9">
    <source>
        <dbReference type="RuleBase" id="RU363032"/>
    </source>
</evidence>
<dbReference type="CDD" id="cd06261">
    <property type="entry name" value="TM_PBP2"/>
    <property type="match status" value="1"/>
</dbReference>
<keyword evidence="5" id="KW-0571">Peptide transport</keyword>
<evidence type="ECO:0000256" key="4">
    <source>
        <dbReference type="ARBA" id="ARBA00022692"/>
    </source>
</evidence>
<evidence type="ECO:0000256" key="5">
    <source>
        <dbReference type="ARBA" id="ARBA00022856"/>
    </source>
</evidence>
<feature type="transmembrane region" description="Helical" evidence="9">
    <location>
        <begin position="376"/>
        <end position="396"/>
    </location>
</feature>
<dbReference type="Proteomes" id="UP001596395">
    <property type="component" value="Unassembled WGS sequence"/>
</dbReference>
<feature type="transmembrane region" description="Helical" evidence="9">
    <location>
        <begin position="317"/>
        <end position="340"/>
    </location>
</feature>
<dbReference type="InterPro" id="IPR035906">
    <property type="entry name" value="MetI-like_sf"/>
</dbReference>
<dbReference type="AlphaFoldDB" id="A0ABD5VHF7"/>
<evidence type="ECO:0000256" key="6">
    <source>
        <dbReference type="ARBA" id="ARBA00022927"/>
    </source>
</evidence>
<feature type="region of interest" description="Disordered" evidence="10">
    <location>
        <begin position="1"/>
        <end position="20"/>
    </location>
</feature>
<dbReference type="GO" id="GO:0015833">
    <property type="term" value="P:peptide transport"/>
    <property type="evidence" value="ECO:0007669"/>
    <property type="project" value="UniProtKB-KW"/>
</dbReference>
<evidence type="ECO:0000259" key="11">
    <source>
        <dbReference type="PROSITE" id="PS50928"/>
    </source>
</evidence>
<proteinExistence type="inferred from homology"/>
<dbReference type="PROSITE" id="PS50928">
    <property type="entry name" value="ABC_TM1"/>
    <property type="match status" value="1"/>
</dbReference>
<evidence type="ECO:0000256" key="8">
    <source>
        <dbReference type="ARBA" id="ARBA00023136"/>
    </source>
</evidence>
<reference evidence="12 13" key="1">
    <citation type="journal article" date="2019" name="Int. J. Syst. Evol. Microbiol.">
        <title>The Global Catalogue of Microorganisms (GCM) 10K type strain sequencing project: providing services to taxonomists for standard genome sequencing and annotation.</title>
        <authorList>
            <consortium name="The Broad Institute Genomics Platform"/>
            <consortium name="The Broad Institute Genome Sequencing Center for Infectious Disease"/>
            <person name="Wu L."/>
            <person name="Ma J."/>
        </authorList>
    </citation>
    <scope>NUCLEOTIDE SEQUENCE [LARGE SCALE GENOMIC DNA]</scope>
    <source>
        <strain evidence="12 13">GX26</strain>
    </source>
</reference>
<evidence type="ECO:0000313" key="13">
    <source>
        <dbReference type="Proteomes" id="UP001596395"/>
    </source>
</evidence>
<evidence type="ECO:0000256" key="7">
    <source>
        <dbReference type="ARBA" id="ARBA00022989"/>
    </source>
</evidence>
<keyword evidence="7 9" id="KW-1133">Transmembrane helix</keyword>
<feature type="transmembrane region" description="Helical" evidence="9">
    <location>
        <begin position="110"/>
        <end position="130"/>
    </location>
</feature>
<feature type="domain" description="ABC transmembrane type-1" evidence="11">
    <location>
        <begin position="195"/>
        <end position="397"/>
    </location>
</feature>
<dbReference type="RefSeq" id="WP_336351905.1">
    <property type="nucleotide sequence ID" value="NZ_JAZAQL010000004.1"/>
</dbReference>
<sequence length="410" mass="43567">MTPPTTEQSDSAAQPERFQDVDWEQATGSERWLSRSTWLFLAGLGVLAVGFSHEHVAGNSLPLVANLEPLDWLFAASVLAILAFVVAPLVREPAAAKRHWVRLRQSPAAFLSLAFVVAFVAVGIAAPVLVSEPTGIAFDRASQPPVGLSVETVHLFTPGSCVGDVANGRCHGTLQYPLGTTSTGKDLLPFLLLGAHTALVVAVVSATLMVPTGIGVGLLAAYAGGRVDEVLMRAAGVSQTVPALVVYLLFWWWNDEYRLLVLLLVFGLTNWGGLARLVRNEAIQLRDRPFVKAARATGASKLDVMRQHLLPNIAQPVLTNVTLQIPLLVVTEAALSFIVLRSPFDGEMVTLGDPTVVSWGQTISLGTAKGGVAPEWWVAAIPGALLVGTMLAFALLGRTLGEAVTPQTDN</sequence>
<evidence type="ECO:0000313" key="12">
    <source>
        <dbReference type="EMBL" id="MFC6954967.1"/>
    </source>
</evidence>